<gene>
    <name evidence="1" type="ORF">QR674_01535</name>
</gene>
<keyword evidence="2" id="KW-1185">Reference proteome</keyword>
<organism evidence="1 2">
    <name type="scientific">Acinetobacter chinensis</name>
    <dbReference type="NCBI Taxonomy" id="2004650"/>
    <lineage>
        <taxon>Bacteria</taxon>
        <taxon>Pseudomonadati</taxon>
        <taxon>Pseudomonadota</taxon>
        <taxon>Gammaproteobacteria</taxon>
        <taxon>Moraxellales</taxon>
        <taxon>Moraxellaceae</taxon>
        <taxon>Acinetobacter</taxon>
    </lineage>
</organism>
<dbReference type="RefSeq" id="WP_317082572.1">
    <property type="nucleotide sequence ID" value="NZ_JASVDY010000001.1"/>
</dbReference>
<reference evidence="1 2" key="1">
    <citation type="submission" date="2023-06" db="EMBL/GenBank/DDBJ databases">
        <title>Genomic Analysis of Acinetobacter Strains Recovered from South Australian Aquatic Samples provides Insights into the Circulation of Antibiotic Resistance determinants in the Environment.</title>
        <authorList>
            <person name="Tobin L."/>
            <person name="Jarocki V.M."/>
            <person name="Kenyon J."/>
            <person name="Drigo B."/>
            <person name="Donner E."/>
            <person name="Djordjevic S.P."/>
            <person name="Hamidian M."/>
        </authorList>
    </citation>
    <scope>NUCLEOTIDE SEQUENCE [LARGE SCALE GENOMIC DNA]</scope>
    <source>
        <strain evidence="1 2">SAAc652</strain>
    </source>
</reference>
<evidence type="ECO:0000313" key="2">
    <source>
        <dbReference type="Proteomes" id="UP001278188"/>
    </source>
</evidence>
<evidence type="ECO:0000313" key="1">
    <source>
        <dbReference type="EMBL" id="MDV2467666.1"/>
    </source>
</evidence>
<comment type="caution">
    <text evidence="1">The sequence shown here is derived from an EMBL/GenBank/DDBJ whole genome shotgun (WGS) entry which is preliminary data.</text>
</comment>
<dbReference type="Proteomes" id="UP001278188">
    <property type="component" value="Unassembled WGS sequence"/>
</dbReference>
<proteinExistence type="predicted"/>
<name>A0ABU3WBS6_9GAMM</name>
<sequence>MLYSLMDIAQIKNRLEQAHLAGFIYQHQAHLLALQEPLNDAAKALNIFVQHEHSADQIGLQFGLRISDNQTEFLIGITHSDQNRQYEIGAGNLKADLKAFNLLYAFYNYPKGFYLIHLPLNANAAQLKSALNAQFFHHEALTFLHTAFKTNPMGKQRAWMKDFIIQQSLDMKVRIQTALLQ</sequence>
<protein>
    <submittedName>
        <fullName evidence="1">Uncharacterized protein</fullName>
    </submittedName>
</protein>
<dbReference type="EMBL" id="JASVDY010000001">
    <property type="protein sequence ID" value="MDV2467666.1"/>
    <property type="molecule type" value="Genomic_DNA"/>
</dbReference>
<accession>A0ABU3WBS6</accession>